<proteinExistence type="predicted"/>
<dbReference type="RefSeq" id="WP_150459337.1">
    <property type="nucleotide sequence ID" value="NZ_VYKK01000026.1"/>
</dbReference>
<dbReference type="Proteomes" id="UP000367750">
    <property type="component" value="Unassembled WGS sequence"/>
</dbReference>
<evidence type="ECO:0000313" key="2">
    <source>
        <dbReference type="Proteomes" id="UP000367750"/>
    </source>
</evidence>
<dbReference type="OrthoDB" id="2630429at2"/>
<keyword evidence="2" id="KW-1185">Reference proteome</keyword>
<organism evidence="1 2">
    <name type="scientific">Paenibacillus spiritus</name>
    <dbReference type="NCBI Taxonomy" id="2496557"/>
    <lineage>
        <taxon>Bacteria</taxon>
        <taxon>Bacillati</taxon>
        <taxon>Bacillota</taxon>
        <taxon>Bacilli</taxon>
        <taxon>Bacillales</taxon>
        <taxon>Paenibacillaceae</taxon>
        <taxon>Paenibacillus</taxon>
    </lineage>
</organism>
<comment type="caution">
    <text evidence="1">The sequence shown here is derived from an EMBL/GenBank/DDBJ whole genome shotgun (WGS) entry which is preliminary data.</text>
</comment>
<name>A0A5J5FY58_9BACL</name>
<gene>
    <name evidence="1" type="ORF">F4V43_16400</name>
</gene>
<dbReference type="NCBIfam" id="TIGR04223">
    <property type="entry name" value="quorum_AgrD"/>
    <property type="match status" value="1"/>
</dbReference>
<sequence>MNNMKQDRLAGIRGHMAHALGSLAIKSGEMSLEKCCFLIGYEPELPLELLKSAREDK</sequence>
<protein>
    <submittedName>
        <fullName evidence="1">Cyclic lactone autoinducer peptide</fullName>
    </submittedName>
</protein>
<dbReference type="EMBL" id="VYKK01000026">
    <property type="protein sequence ID" value="KAA8998807.1"/>
    <property type="molecule type" value="Genomic_DNA"/>
</dbReference>
<reference evidence="1 2" key="1">
    <citation type="submission" date="2019-09" db="EMBL/GenBank/DDBJ databases">
        <title>Bacillus ochoae sp. nov., Paenibacillus whitsoniae sp. nov., Paenibacillus spiritus sp. nov. Isolated from the Mars Exploration Rover during spacecraft assembly.</title>
        <authorList>
            <person name="Seuylemezian A."/>
            <person name="Vaishampayan P."/>
        </authorList>
    </citation>
    <scope>NUCLEOTIDE SEQUENCE [LARGE SCALE GENOMIC DNA]</scope>
    <source>
        <strain evidence="1 2">MER_111</strain>
    </source>
</reference>
<dbReference type="InterPro" id="IPR009229">
    <property type="entry name" value="AgrD"/>
</dbReference>
<evidence type="ECO:0000313" key="1">
    <source>
        <dbReference type="EMBL" id="KAA8998807.1"/>
    </source>
</evidence>
<dbReference type="AlphaFoldDB" id="A0A5J5FY58"/>
<accession>A0A5J5FY58</accession>